<reference evidence="1 2" key="1">
    <citation type="submission" date="2017-07" db="EMBL/GenBank/DDBJ databases">
        <title>A draft genome sequence of Komagataeibacter xylinus LMG 1515.</title>
        <authorList>
            <person name="Skraban J."/>
            <person name="Cleenwerck I."/>
            <person name="Vandamme P."/>
            <person name="Trcek J."/>
        </authorList>
    </citation>
    <scope>NUCLEOTIDE SEQUENCE [LARGE SCALE GENOMIC DNA]</scope>
    <source>
        <strain evidence="1 2">LMG 1515</strain>
    </source>
</reference>
<dbReference type="STRING" id="1220579.GCA_001571345_02109"/>
<dbReference type="OrthoDB" id="7263521at2"/>
<dbReference type="RefSeq" id="WP_061274755.1">
    <property type="nucleotide sequence ID" value="NZ_CBCRXN010000026.1"/>
</dbReference>
<dbReference type="AlphaFoldDB" id="A0A318PJS0"/>
<comment type="caution">
    <text evidence="1">The sequence shown here is derived from an EMBL/GenBank/DDBJ whole genome shotgun (WGS) entry which is preliminary data.</text>
</comment>
<evidence type="ECO:0000313" key="1">
    <source>
        <dbReference type="EMBL" id="PYD56388.1"/>
    </source>
</evidence>
<evidence type="ECO:0000313" key="2">
    <source>
        <dbReference type="Proteomes" id="UP000248257"/>
    </source>
</evidence>
<keyword evidence="2" id="KW-1185">Reference proteome</keyword>
<dbReference type="Proteomes" id="UP000248257">
    <property type="component" value="Unassembled WGS sequence"/>
</dbReference>
<dbReference type="EMBL" id="NKUC01000024">
    <property type="protein sequence ID" value="PYD56388.1"/>
    <property type="molecule type" value="Genomic_DNA"/>
</dbReference>
<protein>
    <submittedName>
        <fullName evidence="1">Uncharacterized protein</fullName>
    </submittedName>
</protein>
<name>A0A318PJS0_KOMXY</name>
<sequence length="140" mass="15036">MSTISLPAISAGMARLLDETARPIELLDRKTGRRIAVAIDDAVHPEAYLPVFLISAEALWLELTGTGFDLDVRPTPASSLGYAVRAVRAGSFTVIMLCLIDVTLRLAEVEDALVLNHLIDFWGEAHGRISDVAPALQGAT</sequence>
<gene>
    <name evidence="1" type="ORF">CFR75_11255</name>
</gene>
<accession>A0A318PJS0</accession>
<organism evidence="1 2">
    <name type="scientific">Komagataeibacter xylinus</name>
    <name type="common">Gluconacetobacter xylinus</name>
    <dbReference type="NCBI Taxonomy" id="28448"/>
    <lineage>
        <taxon>Bacteria</taxon>
        <taxon>Pseudomonadati</taxon>
        <taxon>Pseudomonadota</taxon>
        <taxon>Alphaproteobacteria</taxon>
        <taxon>Acetobacterales</taxon>
        <taxon>Acetobacteraceae</taxon>
        <taxon>Komagataeibacter</taxon>
    </lineage>
</organism>
<proteinExistence type="predicted"/>